<organism evidence="1 2">
    <name type="scientific">Intestinimonas butyriciproducens</name>
    <dbReference type="NCBI Taxonomy" id="1297617"/>
    <lineage>
        <taxon>Bacteria</taxon>
        <taxon>Bacillati</taxon>
        <taxon>Bacillota</taxon>
        <taxon>Clostridia</taxon>
        <taxon>Eubacteriales</taxon>
        <taxon>Intestinimonas</taxon>
    </lineage>
</organism>
<evidence type="ECO:0000313" key="1">
    <source>
        <dbReference type="EMBL" id="PVY59709.1"/>
    </source>
</evidence>
<sequence length="158" mass="17740">MRKSSAVARVLSGDLTKKGVVLLKSESRKTKKGFWISEDLDEKVDIYLRLDNCASRSEFVENALRFYIGYLNTKNAGGFLPEALSAMLTGTLDNFAGRMGSLLFKQGVDLNVLGQIIAYDTDIDEGEYQRLRGRAIRDMKRTNGRISFKDALDFQKSV</sequence>
<proteinExistence type="predicted"/>
<dbReference type="AlphaFoldDB" id="A0A2U1CFL9"/>
<reference evidence="1 2" key="1">
    <citation type="submission" date="2018-04" db="EMBL/GenBank/DDBJ databases">
        <title>Genomic Encyclopedia of Type Strains, Phase IV (KMG-IV): sequencing the most valuable type-strain genomes for metagenomic binning, comparative biology and taxonomic classification.</title>
        <authorList>
            <person name="Goeker M."/>
        </authorList>
    </citation>
    <scope>NUCLEOTIDE SEQUENCE [LARGE SCALE GENOMIC DNA]</scope>
    <source>
        <strain evidence="1 2">DSM 26588</strain>
    </source>
</reference>
<dbReference type="Proteomes" id="UP000245778">
    <property type="component" value="Unassembled WGS sequence"/>
</dbReference>
<comment type="caution">
    <text evidence="1">The sequence shown here is derived from an EMBL/GenBank/DDBJ whole genome shotgun (WGS) entry which is preliminary data.</text>
</comment>
<dbReference type="EMBL" id="QEKK01000001">
    <property type="protein sequence ID" value="PVY59709.1"/>
    <property type="molecule type" value="Genomic_DNA"/>
</dbReference>
<name>A0A2U1CFL9_9FIRM</name>
<accession>A0A2U1CFL9</accession>
<protein>
    <submittedName>
        <fullName evidence="1">Uncharacterized protein</fullName>
    </submittedName>
</protein>
<gene>
    <name evidence="1" type="ORF">C7373_101223</name>
</gene>
<evidence type="ECO:0000313" key="2">
    <source>
        <dbReference type="Proteomes" id="UP000245778"/>
    </source>
</evidence>